<feature type="compositionally biased region" description="Basic and acidic residues" evidence="1">
    <location>
        <begin position="84"/>
        <end position="101"/>
    </location>
</feature>
<keyword evidence="2" id="KW-0732">Signal</keyword>
<name>A0AAF3F7D7_9BILA</name>
<dbReference type="AlphaFoldDB" id="A0AAF3F7D7"/>
<feature type="compositionally biased region" description="Polar residues" evidence="1">
    <location>
        <begin position="144"/>
        <end position="160"/>
    </location>
</feature>
<dbReference type="Proteomes" id="UP000887575">
    <property type="component" value="Unassembled WGS sequence"/>
</dbReference>
<dbReference type="WBParaSite" id="MBELARI_LOCUS2550">
    <property type="protein sequence ID" value="MBELARI_LOCUS2550"/>
    <property type="gene ID" value="MBELARI_LOCUS2550"/>
</dbReference>
<evidence type="ECO:0000256" key="2">
    <source>
        <dbReference type="SAM" id="SignalP"/>
    </source>
</evidence>
<feature type="region of interest" description="Disordered" evidence="1">
    <location>
        <begin position="84"/>
        <end position="162"/>
    </location>
</feature>
<evidence type="ECO:0000313" key="3">
    <source>
        <dbReference type="Proteomes" id="UP000887575"/>
    </source>
</evidence>
<organism evidence="3 4">
    <name type="scientific">Mesorhabditis belari</name>
    <dbReference type="NCBI Taxonomy" id="2138241"/>
    <lineage>
        <taxon>Eukaryota</taxon>
        <taxon>Metazoa</taxon>
        <taxon>Ecdysozoa</taxon>
        <taxon>Nematoda</taxon>
        <taxon>Chromadorea</taxon>
        <taxon>Rhabditida</taxon>
        <taxon>Rhabditina</taxon>
        <taxon>Rhabditomorpha</taxon>
        <taxon>Rhabditoidea</taxon>
        <taxon>Rhabditidae</taxon>
        <taxon>Mesorhabditinae</taxon>
        <taxon>Mesorhabditis</taxon>
    </lineage>
</organism>
<feature type="signal peptide" evidence="2">
    <location>
        <begin position="1"/>
        <end position="21"/>
    </location>
</feature>
<proteinExistence type="predicted"/>
<feature type="chain" id="PRO_5042146601" evidence="2">
    <location>
        <begin position="22"/>
        <end position="250"/>
    </location>
</feature>
<sequence>MWLFAFLTKLVPFAFLLMSTSRKDLSITYSEDDLRETIFQRSGGSNDVSKRISRTPQRAPSLAGNERSLIDLIEENDRLERARTRYRDGESERIQKAEDFASRMTLNSRNSRDSRDSRDSRLESRAKSLSRNSRPSRPSRPSRENSAQRSRLSSTISRNPIQPKRYSNREFFRWNSDEDLVSDDSRREHGHRIVESPCLLCKWAREFDEKARRKRAVRESEKSNEHCREVNRIVNSRQERLGGWEERFFR</sequence>
<reference evidence="4" key="1">
    <citation type="submission" date="2024-02" db="UniProtKB">
        <authorList>
            <consortium name="WormBaseParasite"/>
        </authorList>
    </citation>
    <scope>IDENTIFICATION</scope>
</reference>
<protein>
    <submittedName>
        <fullName evidence="4">Uncharacterized protein</fullName>
    </submittedName>
</protein>
<feature type="compositionally biased region" description="Basic and acidic residues" evidence="1">
    <location>
        <begin position="110"/>
        <end position="126"/>
    </location>
</feature>
<keyword evidence="3" id="KW-1185">Reference proteome</keyword>
<feature type="region of interest" description="Disordered" evidence="1">
    <location>
        <begin position="42"/>
        <end position="62"/>
    </location>
</feature>
<evidence type="ECO:0000256" key="1">
    <source>
        <dbReference type="SAM" id="MobiDB-lite"/>
    </source>
</evidence>
<evidence type="ECO:0000313" key="4">
    <source>
        <dbReference type="WBParaSite" id="MBELARI_LOCUS2550"/>
    </source>
</evidence>
<accession>A0AAF3F7D7</accession>